<comment type="caution">
    <text evidence="3">The sequence shown here is derived from an EMBL/GenBank/DDBJ whole genome shotgun (WGS) entry which is preliminary data.</text>
</comment>
<feature type="region of interest" description="Disordered" evidence="1">
    <location>
        <begin position="78"/>
        <end position="104"/>
    </location>
</feature>
<evidence type="ECO:0000256" key="1">
    <source>
        <dbReference type="SAM" id="MobiDB-lite"/>
    </source>
</evidence>
<dbReference type="Gene3D" id="3.40.50.300">
    <property type="entry name" value="P-loop containing nucleotide triphosphate hydrolases"/>
    <property type="match status" value="1"/>
</dbReference>
<dbReference type="PANTHER" id="PTHR34383">
    <property type="entry name" value="POLYPHOSPHATE:AMP PHOSPHOTRANSFERASE-RELATED"/>
    <property type="match status" value="1"/>
</dbReference>
<evidence type="ECO:0000259" key="2">
    <source>
        <dbReference type="Pfam" id="PF03976"/>
    </source>
</evidence>
<feature type="domain" description="Polyphosphate kinase-2-related" evidence="2">
    <location>
        <begin position="1"/>
        <end position="45"/>
    </location>
</feature>
<dbReference type="PANTHER" id="PTHR34383:SF1">
    <property type="entry name" value="ADP-POLYPHOSPHATE PHOSPHOTRANSFERASE"/>
    <property type="match status" value="1"/>
</dbReference>
<dbReference type="Proteomes" id="UP001057375">
    <property type="component" value="Unassembled WGS sequence"/>
</dbReference>
<dbReference type="Pfam" id="PF03976">
    <property type="entry name" value="PPK2"/>
    <property type="match status" value="1"/>
</dbReference>
<proteinExistence type="predicted"/>
<accession>A0ABQ5KKH4</accession>
<feature type="non-terminal residue" evidence="3">
    <location>
        <position position="1"/>
    </location>
</feature>
<sequence length="104" mass="12333">AKDIMFQYTDTEKSPWYVIESDFKRNARINCISHLLSQFDYEYTEPKKLKLPERQDETGYVRPPITDQKFVPDVATDLMEKMKKSGDDGHKKKSKKDKDKKKDK</sequence>
<dbReference type="EMBL" id="BQXS01002339">
    <property type="protein sequence ID" value="GKT31978.1"/>
    <property type="molecule type" value="Genomic_DNA"/>
</dbReference>
<keyword evidence="4" id="KW-1185">Reference proteome</keyword>
<evidence type="ECO:0000313" key="4">
    <source>
        <dbReference type="Proteomes" id="UP001057375"/>
    </source>
</evidence>
<reference evidence="3" key="1">
    <citation type="submission" date="2022-03" db="EMBL/GenBank/DDBJ databases">
        <title>Draft genome sequence of Aduncisulcus paluster, a free-living microaerophilic Fornicata.</title>
        <authorList>
            <person name="Yuyama I."/>
            <person name="Kume K."/>
            <person name="Tamura T."/>
            <person name="Inagaki Y."/>
            <person name="Hashimoto T."/>
        </authorList>
    </citation>
    <scope>NUCLEOTIDE SEQUENCE</scope>
    <source>
        <strain evidence="3">NY0171</strain>
    </source>
</reference>
<evidence type="ECO:0000313" key="3">
    <source>
        <dbReference type="EMBL" id="GKT31978.1"/>
    </source>
</evidence>
<dbReference type="InterPro" id="IPR027417">
    <property type="entry name" value="P-loop_NTPase"/>
</dbReference>
<organism evidence="3 4">
    <name type="scientific">Aduncisulcus paluster</name>
    <dbReference type="NCBI Taxonomy" id="2918883"/>
    <lineage>
        <taxon>Eukaryota</taxon>
        <taxon>Metamonada</taxon>
        <taxon>Carpediemonas-like organisms</taxon>
        <taxon>Aduncisulcus</taxon>
    </lineage>
</organism>
<dbReference type="InterPro" id="IPR022488">
    <property type="entry name" value="PPK2-related"/>
</dbReference>
<name>A0ABQ5KKH4_9EUKA</name>
<gene>
    <name evidence="3" type="ORF">ADUPG1_002152</name>
</gene>
<protein>
    <recommendedName>
        <fullName evidence="2">Polyphosphate kinase-2-related domain-containing protein</fullName>
    </recommendedName>
</protein>